<dbReference type="EMBL" id="FUYE01000005">
    <property type="protein sequence ID" value="SKA92028.1"/>
    <property type="molecule type" value="Genomic_DNA"/>
</dbReference>
<dbReference type="CDD" id="cd00616">
    <property type="entry name" value="AHBA_syn"/>
    <property type="match status" value="1"/>
</dbReference>
<dbReference type="STRING" id="48467.SAMN02745166_01822"/>
<feature type="modified residue" description="N6-(pyridoxal phosphate)lysine" evidence="4">
    <location>
        <position position="186"/>
    </location>
</feature>
<keyword evidence="7" id="KW-1185">Reference proteome</keyword>
<dbReference type="RefSeq" id="WP_078813009.1">
    <property type="nucleotide sequence ID" value="NZ_FUYE01000005.1"/>
</dbReference>
<feature type="active site" description="Proton acceptor" evidence="3">
    <location>
        <position position="186"/>
    </location>
</feature>
<keyword evidence="1 4" id="KW-0663">Pyridoxal phosphate</keyword>
<dbReference type="GO" id="GO:0030170">
    <property type="term" value="F:pyridoxal phosphate binding"/>
    <property type="evidence" value="ECO:0007669"/>
    <property type="project" value="UniProtKB-ARBA"/>
</dbReference>
<dbReference type="Gene3D" id="3.90.1150.10">
    <property type="entry name" value="Aspartate Aminotransferase, domain 1"/>
    <property type="match status" value="1"/>
</dbReference>
<sequence>MSVPLLDVNAQNLPLETELQAAFNRVLQHGRFIMGPEMEVFEKEVAAMVGVKHALAVSSGTDALLLALMALDIQPGDEVLCPAFTFFATAGAVSRLGAVPVFTDICPVCFNLDVNDARAKITPKTKAIIPVHLFGQSADMDPILALAAEKGLKVIEDGAQAIGALYKGRACGAMGDFGTYSFFPSKNLGGFGDGGMLVTNDDALAEFAKVLRVHGSKPKYYHHYVGGNFRMDTIQCALLSVKLKHYADYTTQRQTNAAHYTEALSQLSGVVQANPAHCKCLSSQDAWLAANNARIVLPVGYEHNTHIWNQYTLRVIGAGQRDSLRDHLQKAGIGCEIYYPLTLDQQPCFAHLPAASLTGCEVSHRMAEEVLSLPIYGELTEAQRNEVISAIGEWLKLG</sequence>
<dbReference type="GO" id="GO:0000271">
    <property type="term" value="P:polysaccharide biosynthetic process"/>
    <property type="evidence" value="ECO:0007669"/>
    <property type="project" value="TreeGrafter"/>
</dbReference>
<dbReference type="AlphaFoldDB" id="A0A1T4XSC5"/>
<dbReference type="GO" id="GO:0008483">
    <property type="term" value="F:transaminase activity"/>
    <property type="evidence" value="ECO:0007669"/>
    <property type="project" value="TreeGrafter"/>
</dbReference>
<evidence type="ECO:0000256" key="1">
    <source>
        <dbReference type="ARBA" id="ARBA00022898"/>
    </source>
</evidence>
<accession>A0A1T4XSC5</accession>
<dbReference type="SUPFAM" id="SSF53383">
    <property type="entry name" value="PLP-dependent transferases"/>
    <property type="match status" value="1"/>
</dbReference>
<evidence type="ECO:0000313" key="6">
    <source>
        <dbReference type="EMBL" id="SKA92028.1"/>
    </source>
</evidence>
<evidence type="ECO:0000256" key="5">
    <source>
        <dbReference type="RuleBase" id="RU004508"/>
    </source>
</evidence>
<protein>
    <submittedName>
        <fullName evidence="6">dTDP-4-amino-4,6-dideoxygalactose transaminase</fullName>
    </submittedName>
</protein>
<evidence type="ECO:0000256" key="3">
    <source>
        <dbReference type="PIRSR" id="PIRSR000390-1"/>
    </source>
</evidence>
<dbReference type="OrthoDB" id="9810913at2"/>
<proteinExistence type="inferred from homology"/>
<dbReference type="PANTHER" id="PTHR30244">
    <property type="entry name" value="TRANSAMINASE"/>
    <property type="match status" value="1"/>
</dbReference>
<evidence type="ECO:0000313" key="7">
    <source>
        <dbReference type="Proteomes" id="UP000190774"/>
    </source>
</evidence>
<evidence type="ECO:0000256" key="2">
    <source>
        <dbReference type="ARBA" id="ARBA00037999"/>
    </source>
</evidence>
<dbReference type="InterPro" id="IPR000653">
    <property type="entry name" value="DegT/StrS_aminotransferase"/>
</dbReference>
<comment type="similarity">
    <text evidence="2 5">Belongs to the DegT/DnrJ/EryC1 family.</text>
</comment>
<organism evidence="6 7">
    <name type="scientific">Prosthecobacter debontii</name>
    <dbReference type="NCBI Taxonomy" id="48467"/>
    <lineage>
        <taxon>Bacteria</taxon>
        <taxon>Pseudomonadati</taxon>
        <taxon>Verrucomicrobiota</taxon>
        <taxon>Verrucomicrobiia</taxon>
        <taxon>Verrucomicrobiales</taxon>
        <taxon>Verrucomicrobiaceae</taxon>
        <taxon>Prosthecobacter</taxon>
    </lineage>
</organism>
<dbReference type="Pfam" id="PF01041">
    <property type="entry name" value="DegT_DnrJ_EryC1"/>
    <property type="match status" value="1"/>
</dbReference>
<name>A0A1T4XSC5_9BACT</name>
<reference evidence="7" key="1">
    <citation type="submission" date="2017-02" db="EMBL/GenBank/DDBJ databases">
        <authorList>
            <person name="Varghese N."/>
            <person name="Submissions S."/>
        </authorList>
    </citation>
    <scope>NUCLEOTIDE SEQUENCE [LARGE SCALE GENOMIC DNA]</scope>
    <source>
        <strain evidence="7">ATCC 700200</strain>
    </source>
</reference>
<dbReference type="PIRSF" id="PIRSF000390">
    <property type="entry name" value="PLP_StrS"/>
    <property type="match status" value="1"/>
</dbReference>
<dbReference type="InterPro" id="IPR015422">
    <property type="entry name" value="PyrdxlP-dep_Trfase_small"/>
</dbReference>
<dbReference type="FunFam" id="3.40.640.10:FF:000089">
    <property type="entry name" value="Aminotransferase, DegT/DnrJ/EryC1/StrS family"/>
    <property type="match status" value="1"/>
</dbReference>
<gene>
    <name evidence="6" type="ORF">SAMN02745166_01822</name>
</gene>
<dbReference type="Gene3D" id="3.40.640.10">
    <property type="entry name" value="Type I PLP-dependent aspartate aminotransferase-like (Major domain)"/>
    <property type="match status" value="1"/>
</dbReference>
<dbReference type="InterPro" id="IPR015421">
    <property type="entry name" value="PyrdxlP-dep_Trfase_major"/>
</dbReference>
<dbReference type="InterPro" id="IPR015424">
    <property type="entry name" value="PyrdxlP-dep_Trfase"/>
</dbReference>
<dbReference type="PANTHER" id="PTHR30244:SF36">
    <property type="entry name" value="3-OXO-GLUCOSE-6-PHOSPHATE:GLUTAMATE AMINOTRANSFERASE"/>
    <property type="match status" value="1"/>
</dbReference>
<dbReference type="Proteomes" id="UP000190774">
    <property type="component" value="Unassembled WGS sequence"/>
</dbReference>
<evidence type="ECO:0000256" key="4">
    <source>
        <dbReference type="PIRSR" id="PIRSR000390-2"/>
    </source>
</evidence>